<proteinExistence type="predicted"/>
<dbReference type="Proteomes" id="UP000322873">
    <property type="component" value="Unassembled WGS sequence"/>
</dbReference>
<feature type="coiled-coil region" evidence="5">
    <location>
        <begin position="195"/>
        <end position="283"/>
    </location>
</feature>
<accession>A0A5M9K823</accession>
<keyword evidence="9" id="KW-1185">Reference proteome</keyword>
<dbReference type="InterPro" id="IPR028146">
    <property type="entry name" value="PRKCSH_N"/>
</dbReference>
<dbReference type="SUPFAM" id="SSF57424">
    <property type="entry name" value="LDL receptor-like module"/>
    <property type="match status" value="1"/>
</dbReference>
<dbReference type="InterPro" id="IPR036607">
    <property type="entry name" value="PRKCSH"/>
</dbReference>
<dbReference type="InterPro" id="IPR039794">
    <property type="entry name" value="Gtb1-like"/>
</dbReference>
<gene>
    <name evidence="8" type="ORF">EYC84_007052</name>
</gene>
<evidence type="ECO:0000256" key="4">
    <source>
        <dbReference type="ARBA" id="ARBA00023157"/>
    </source>
</evidence>
<evidence type="ECO:0000313" key="8">
    <source>
        <dbReference type="EMBL" id="KAA8577037.1"/>
    </source>
</evidence>
<dbReference type="InterPro" id="IPR036055">
    <property type="entry name" value="LDL_receptor-like_sf"/>
</dbReference>
<dbReference type="GO" id="GO:0006491">
    <property type="term" value="P:N-glycan processing"/>
    <property type="evidence" value="ECO:0007669"/>
    <property type="project" value="TreeGrafter"/>
</dbReference>
<dbReference type="SUPFAM" id="SSF50911">
    <property type="entry name" value="Mannose 6-phosphate receptor domain"/>
    <property type="match status" value="1"/>
</dbReference>
<feature type="domain" description="MRH" evidence="7">
    <location>
        <begin position="438"/>
        <end position="552"/>
    </location>
</feature>
<evidence type="ECO:0000256" key="1">
    <source>
        <dbReference type="ARBA" id="ARBA00022387"/>
    </source>
</evidence>
<comment type="caution">
    <text evidence="8">The sequence shown here is derived from an EMBL/GenBank/DDBJ whole genome shotgun (WGS) entry which is preliminary data.</text>
</comment>
<evidence type="ECO:0000256" key="5">
    <source>
        <dbReference type="SAM" id="Coils"/>
    </source>
</evidence>
<dbReference type="AlphaFoldDB" id="A0A5M9K823"/>
<evidence type="ECO:0000256" key="6">
    <source>
        <dbReference type="SAM" id="SignalP"/>
    </source>
</evidence>
<feature type="chain" id="PRO_5024401613" description="Glucosidase 2 subunit beta" evidence="6">
    <location>
        <begin position="20"/>
        <end position="581"/>
    </location>
</feature>
<sequence length="581" mass="64625">MVATKALVLLSTLSTSVLAAEASRPRGVGPEFAKFYKSTDKFTCLSNPSISIDLSKVNDDYCDCPDGSDEPGTSACTYLSELSPPQPLQGTTGSSPHNTSLALPGYYCKNKGHIPAYVPFTYVNDGVCDYELCCDGSDEWEGVGGTKCADKCAEIGKEWRRLDEIRAKAQVKANKKRDELVKEAQTLRAGVKLSIGRTELEISQLEKKEEELKQKYEEVERRERGKVVKTSEGKTSKVAILALMAKNRVEELRETLTEVQAKKIALQNKVKELEGILSRFKEERNPNFNDEGVKRAVKAWEDYAANKDATEADDISSQDAAVEETAKAENDGIEWETWENDQEESDVDALYKFEEYLPESIRDWVHQKVTDLRVLLVENGILADNANSGSESKAVQDARKAYQTVSDDVGVKKNSLSDLKSDLEKDYGVDDIFRALKGSCVSKDSGEYDYELCWLEKTTQKSKKGGGNTGMGNFVRFDKLEVDEEVDAEGKGLGKGIRTTLVFENGQHCWNGPNRATTVVLACAEKDEIWKVVEMEKCNYRMDVGTPAVCERVVKGGPKKDEFYDDDIMLLSAPTRLLPSR</sequence>
<feature type="signal peptide" evidence="6">
    <location>
        <begin position="1"/>
        <end position="19"/>
    </location>
</feature>
<dbReference type="Gene3D" id="2.70.130.10">
    <property type="entry name" value="Mannose-6-phosphate receptor binding domain"/>
    <property type="match status" value="1"/>
</dbReference>
<dbReference type="InterPro" id="IPR044865">
    <property type="entry name" value="MRH_dom"/>
</dbReference>
<name>A0A5M9K823_MONFR</name>
<keyword evidence="2 6" id="KW-0732">Signal</keyword>
<dbReference type="PANTHER" id="PTHR12630">
    <property type="entry name" value="N-LINKED OLIGOSACCHARIDE PROCESSING"/>
    <property type="match status" value="1"/>
</dbReference>
<keyword evidence="5" id="KW-0175">Coiled coil</keyword>
<keyword evidence="3" id="KW-0256">Endoplasmic reticulum</keyword>
<dbReference type="EMBL" id="VICG01000001">
    <property type="protein sequence ID" value="KAA8577037.1"/>
    <property type="molecule type" value="Genomic_DNA"/>
</dbReference>
<dbReference type="VEuPathDB" id="FungiDB:MFRU_023g00590"/>
<keyword evidence="4" id="KW-1015">Disulfide bond</keyword>
<dbReference type="PROSITE" id="PS51914">
    <property type="entry name" value="MRH"/>
    <property type="match status" value="1"/>
</dbReference>
<dbReference type="InterPro" id="IPR009011">
    <property type="entry name" value="Man6P_isomerase_rcpt-bd_dom_sf"/>
</dbReference>
<protein>
    <recommendedName>
        <fullName evidence="1">Glucosidase 2 subunit beta</fullName>
    </recommendedName>
</protein>
<dbReference type="Pfam" id="PF13015">
    <property type="entry name" value="PRKCSH_1"/>
    <property type="match status" value="1"/>
</dbReference>
<evidence type="ECO:0000256" key="2">
    <source>
        <dbReference type="ARBA" id="ARBA00022729"/>
    </source>
</evidence>
<reference evidence="8 9" key="1">
    <citation type="submission" date="2019-06" db="EMBL/GenBank/DDBJ databases">
        <title>Genome Sequence of the Brown Rot Fungal Pathogen Monilinia fructicola.</title>
        <authorList>
            <person name="De Miccolis Angelini R.M."/>
            <person name="Landi L."/>
            <person name="Abate D."/>
            <person name="Pollastro S."/>
            <person name="Romanazzi G."/>
            <person name="Faretra F."/>
        </authorList>
    </citation>
    <scope>NUCLEOTIDE SEQUENCE [LARGE SCALE GENOMIC DNA]</scope>
    <source>
        <strain evidence="8 9">Mfrc123</strain>
    </source>
</reference>
<evidence type="ECO:0000313" key="9">
    <source>
        <dbReference type="Proteomes" id="UP000322873"/>
    </source>
</evidence>
<evidence type="ECO:0000259" key="7">
    <source>
        <dbReference type="PROSITE" id="PS51914"/>
    </source>
</evidence>
<dbReference type="GO" id="GO:0017177">
    <property type="term" value="C:glucosidase II complex"/>
    <property type="evidence" value="ECO:0007669"/>
    <property type="project" value="TreeGrafter"/>
</dbReference>
<dbReference type="PANTHER" id="PTHR12630:SF1">
    <property type="entry name" value="GLUCOSIDASE 2 SUBUNIT BETA"/>
    <property type="match status" value="1"/>
</dbReference>
<evidence type="ECO:0000256" key="3">
    <source>
        <dbReference type="ARBA" id="ARBA00022824"/>
    </source>
</evidence>
<organism evidence="8 9">
    <name type="scientific">Monilinia fructicola</name>
    <name type="common">Brown rot fungus</name>
    <name type="synonym">Ciboria fructicola</name>
    <dbReference type="NCBI Taxonomy" id="38448"/>
    <lineage>
        <taxon>Eukaryota</taxon>
        <taxon>Fungi</taxon>
        <taxon>Dikarya</taxon>
        <taxon>Ascomycota</taxon>
        <taxon>Pezizomycotina</taxon>
        <taxon>Leotiomycetes</taxon>
        <taxon>Helotiales</taxon>
        <taxon>Sclerotiniaceae</taxon>
        <taxon>Monilinia</taxon>
    </lineage>
</organism>
<dbReference type="Pfam" id="PF12999">
    <property type="entry name" value="PRKCSH-like"/>
    <property type="match status" value="2"/>
</dbReference>